<keyword evidence="3" id="KW-1185">Reference proteome</keyword>
<dbReference type="Gene3D" id="2.60.120.10">
    <property type="entry name" value="Jelly Rolls"/>
    <property type="match status" value="1"/>
</dbReference>
<organism evidence="2 3">
    <name type="scientific">Haloplanus rallus</name>
    <dbReference type="NCBI Taxonomy" id="1816183"/>
    <lineage>
        <taxon>Archaea</taxon>
        <taxon>Methanobacteriati</taxon>
        <taxon>Methanobacteriota</taxon>
        <taxon>Stenosarchaea group</taxon>
        <taxon>Halobacteria</taxon>
        <taxon>Halobacteriales</taxon>
        <taxon>Haloferacaceae</taxon>
        <taxon>Haloplanus</taxon>
    </lineage>
</organism>
<dbReference type="InterPro" id="IPR011051">
    <property type="entry name" value="RmlC_Cupin_sf"/>
</dbReference>
<dbReference type="Pfam" id="PF07883">
    <property type="entry name" value="Cupin_2"/>
    <property type="match status" value="1"/>
</dbReference>
<proteinExistence type="predicted"/>
<name>A0A6B9FEM7_9EURY</name>
<evidence type="ECO:0000313" key="3">
    <source>
        <dbReference type="Proteomes" id="UP000428325"/>
    </source>
</evidence>
<dbReference type="OrthoDB" id="190812at2157"/>
<sequence>MTHVSTSDLVDKFEQENTNYLEVLSKDALSVELAQYPNPEPKTTHKTDELYFIISGSGMVHVEDERYAVDEGDVVYVEQGAEHDFFDIEDKITALVVFASAEDSVLGQGL</sequence>
<evidence type="ECO:0000259" key="1">
    <source>
        <dbReference type="Pfam" id="PF07883"/>
    </source>
</evidence>
<dbReference type="InterPro" id="IPR014710">
    <property type="entry name" value="RmlC-like_jellyroll"/>
</dbReference>
<dbReference type="KEGG" id="hra:EI982_03350"/>
<dbReference type="Proteomes" id="UP000428325">
    <property type="component" value="Chromosome"/>
</dbReference>
<feature type="domain" description="Cupin type-2" evidence="1">
    <location>
        <begin position="41"/>
        <end position="95"/>
    </location>
</feature>
<dbReference type="EMBL" id="CP034345">
    <property type="protein sequence ID" value="QGX93883.1"/>
    <property type="molecule type" value="Genomic_DNA"/>
</dbReference>
<evidence type="ECO:0000313" key="2">
    <source>
        <dbReference type="EMBL" id="QGX93883.1"/>
    </source>
</evidence>
<dbReference type="SUPFAM" id="SSF51182">
    <property type="entry name" value="RmlC-like cupins"/>
    <property type="match status" value="1"/>
</dbReference>
<dbReference type="GeneID" id="43368537"/>
<gene>
    <name evidence="2" type="ORF">EI982_03350</name>
</gene>
<dbReference type="InterPro" id="IPR013096">
    <property type="entry name" value="Cupin_2"/>
</dbReference>
<reference evidence="2 3" key="1">
    <citation type="submission" date="2018-12" db="EMBL/GenBank/DDBJ databases">
        <title>Complete genome sequence of Haloplanus rallus MBLA0036.</title>
        <authorList>
            <person name="Nam Y.-d."/>
            <person name="Kang J."/>
            <person name="Chung W.-H."/>
            <person name="Park Y.S."/>
        </authorList>
    </citation>
    <scope>NUCLEOTIDE SEQUENCE [LARGE SCALE GENOMIC DNA]</scope>
    <source>
        <strain evidence="2 3">MBLA0036</strain>
    </source>
</reference>
<dbReference type="AlphaFoldDB" id="A0A6B9FEM7"/>
<accession>A0A6B9FEM7</accession>
<dbReference type="RefSeq" id="WP_157688118.1">
    <property type="nucleotide sequence ID" value="NZ_CP034345.1"/>
</dbReference>
<protein>
    <submittedName>
        <fullName evidence="2">Cupin domain-containing protein</fullName>
    </submittedName>
</protein>